<name>A0A6J5LY07_9CAUD</name>
<protein>
    <submittedName>
        <fullName evidence="1">Uncharacterized protein</fullName>
    </submittedName>
</protein>
<evidence type="ECO:0000313" key="1">
    <source>
        <dbReference type="EMBL" id="CAB4139385.1"/>
    </source>
</evidence>
<organism evidence="1">
    <name type="scientific">uncultured Caudovirales phage</name>
    <dbReference type="NCBI Taxonomy" id="2100421"/>
    <lineage>
        <taxon>Viruses</taxon>
        <taxon>Duplodnaviria</taxon>
        <taxon>Heunggongvirae</taxon>
        <taxon>Uroviricota</taxon>
        <taxon>Caudoviricetes</taxon>
        <taxon>Peduoviridae</taxon>
        <taxon>Maltschvirus</taxon>
        <taxon>Maltschvirus maltsch</taxon>
    </lineage>
</organism>
<proteinExistence type="predicted"/>
<reference evidence="1" key="1">
    <citation type="submission" date="2020-04" db="EMBL/GenBank/DDBJ databases">
        <authorList>
            <person name="Chiriac C."/>
            <person name="Salcher M."/>
            <person name="Ghai R."/>
            <person name="Kavagutti S V."/>
        </authorList>
    </citation>
    <scope>NUCLEOTIDE SEQUENCE</scope>
</reference>
<accession>A0A6J5LY07</accession>
<dbReference type="EMBL" id="LR796361">
    <property type="protein sequence ID" value="CAB4139385.1"/>
    <property type="molecule type" value="Genomic_DNA"/>
</dbReference>
<gene>
    <name evidence="1" type="ORF">UFOVP342_33</name>
</gene>
<sequence length="62" mass="7290">MQINTAKELVFLLGWDYDRLSSSGQETYNKLCEVMGVEPFDDEDFGDDKRFDDADERIYNED</sequence>